<organism evidence="6 7">
    <name type="scientific">Cutaneotrichosporon cavernicola</name>
    <dbReference type="NCBI Taxonomy" id="279322"/>
    <lineage>
        <taxon>Eukaryota</taxon>
        <taxon>Fungi</taxon>
        <taxon>Dikarya</taxon>
        <taxon>Basidiomycota</taxon>
        <taxon>Agaricomycotina</taxon>
        <taxon>Tremellomycetes</taxon>
        <taxon>Trichosporonales</taxon>
        <taxon>Trichosporonaceae</taxon>
        <taxon>Cutaneotrichosporon</taxon>
    </lineage>
</organism>
<dbReference type="GeneID" id="85496959"/>
<evidence type="ECO:0000256" key="1">
    <source>
        <dbReference type="ARBA" id="ARBA00022853"/>
    </source>
</evidence>
<sequence>MATSTRPVTVHTVPHASQAAQRFNVYGATAHELRTSPRNPLFLMLRSGLDGEVDYALPRLILASFEYSDKFILDNYLDSVSALCEWPEQWLDQLEREDAYRELLGAGRGGDELARKALGAVPAFEANPVIEARATYSLQVLRNCSFVSQNARTIARTRFIHIVTRFFDLPAPFLLEVAARSPEAIQHLLLIIQQVTPFLYVGPPVYKLLSEVLPHLVIHTRDSTILQLIIPTLITVFQVPTFPPPPDAFIQHMLYLLTLNPPPPLLAMVLDLLAAVAPHAQYARTILSDPSISAHLRQLTILLEHQAKTHEMAFEITSKARGKTIYNPAAASHLSREAAMKRQRQREIDQPQMEVFGGPGVFREVGTVAPSLNPAIKKELFVLSEPKRSIAWMHETFVYSSQAQLLQVTFWHAYRDFFSNPATVEQLLSASEVIKNVQVAFPAAQAKLFTDENGERKFIISGLGFRQGSDGADRFVCMWRGCTSPSGPSNPGELLAHVQSVHLEPTPATCAWGSCKQAGVTVGHVLTHLPLLNPPNVPDSIAVDPRTPTGVLFSPVITDKLSSYLPASQPLRISARVTPHDQQRAPSGVAFLAALVIRGLARNLIAEVACARPGEVGLTDAQRKEKKRHLAEERFGLPIPDTVLREEEEEEDAARGGEESGTGMGLAEIERARCAFYAVNDRLLEVVSDNVTGLGSYITDAFVV</sequence>
<dbReference type="GO" id="GO:0006355">
    <property type="term" value="P:regulation of DNA-templated transcription"/>
    <property type="evidence" value="ECO:0007669"/>
    <property type="project" value="InterPro"/>
</dbReference>
<dbReference type="GO" id="GO:0006325">
    <property type="term" value="P:chromatin organization"/>
    <property type="evidence" value="ECO:0007669"/>
    <property type="project" value="UniProtKB-KW"/>
</dbReference>
<dbReference type="PANTHER" id="PTHR22970">
    <property type="entry name" value="AT-RICH INTERACTIVE DOMAIN-CONTAINING PROTEIN 2"/>
    <property type="match status" value="1"/>
</dbReference>
<evidence type="ECO:0000256" key="4">
    <source>
        <dbReference type="ARBA" id="ARBA00023242"/>
    </source>
</evidence>
<dbReference type="InterPro" id="IPR003150">
    <property type="entry name" value="DNA-bd_RFX"/>
</dbReference>
<evidence type="ECO:0000313" key="7">
    <source>
        <dbReference type="Proteomes" id="UP001233271"/>
    </source>
</evidence>
<evidence type="ECO:0000259" key="5">
    <source>
        <dbReference type="PROSITE" id="PS51526"/>
    </source>
</evidence>
<dbReference type="PROSITE" id="PS51526">
    <property type="entry name" value="RFX_DBD"/>
    <property type="match status" value="1"/>
</dbReference>
<keyword evidence="1" id="KW-0156">Chromatin regulator</keyword>
<dbReference type="Proteomes" id="UP001233271">
    <property type="component" value="Chromosome 5"/>
</dbReference>
<feature type="domain" description="RFX-type winged-helix" evidence="5">
    <location>
        <begin position="389"/>
        <end position="467"/>
    </location>
</feature>
<keyword evidence="4" id="KW-0539">Nucleus</keyword>
<dbReference type="KEGG" id="ccac:CcaHIS019_0507170"/>
<dbReference type="EMBL" id="AP028216">
    <property type="protein sequence ID" value="BEI93089.1"/>
    <property type="molecule type" value="Genomic_DNA"/>
</dbReference>
<dbReference type="InterPro" id="IPR052406">
    <property type="entry name" value="Chromatin_Remodeling_Comp"/>
</dbReference>
<dbReference type="GO" id="GO:0016586">
    <property type="term" value="C:RSC-type complex"/>
    <property type="evidence" value="ECO:0007669"/>
    <property type="project" value="TreeGrafter"/>
</dbReference>
<keyword evidence="2" id="KW-0805">Transcription regulation</keyword>
<dbReference type="GO" id="GO:0003677">
    <property type="term" value="F:DNA binding"/>
    <property type="evidence" value="ECO:0007669"/>
    <property type="project" value="InterPro"/>
</dbReference>
<evidence type="ECO:0000256" key="3">
    <source>
        <dbReference type="ARBA" id="ARBA00023163"/>
    </source>
</evidence>
<dbReference type="AlphaFoldDB" id="A0AA48QX15"/>
<protein>
    <recommendedName>
        <fullName evidence="5">RFX-type winged-helix domain-containing protein</fullName>
    </recommendedName>
</protein>
<gene>
    <name evidence="6" type="primary">RSC9</name>
    <name evidence="6" type="ORF">CcaverHIS019_0507170</name>
</gene>
<proteinExistence type="predicted"/>
<keyword evidence="7" id="KW-1185">Reference proteome</keyword>
<evidence type="ECO:0000313" key="6">
    <source>
        <dbReference type="EMBL" id="BEI93089.1"/>
    </source>
</evidence>
<dbReference type="RefSeq" id="XP_060458354.1">
    <property type="nucleotide sequence ID" value="XM_060601907.1"/>
</dbReference>
<name>A0AA48QX15_9TREE</name>
<accession>A0AA48QX15</accession>
<evidence type="ECO:0000256" key="2">
    <source>
        <dbReference type="ARBA" id="ARBA00023015"/>
    </source>
</evidence>
<dbReference type="PANTHER" id="PTHR22970:SF14">
    <property type="entry name" value="AT-RICH INTERACTIVE DOMAIN-CONTAINING PROTEIN 2"/>
    <property type="match status" value="1"/>
</dbReference>
<reference evidence="6" key="1">
    <citation type="journal article" date="2023" name="BMC Genomics">
        <title>Chromosome-level genome assemblies of Cutaneotrichosporon spp. (Trichosporonales, Basidiomycota) reveal imbalanced evolution between nucleotide sequences and chromosome synteny.</title>
        <authorList>
            <person name="Kobayashi Y."/>
            <person name="Kayamori A."/>
            <person name="Aoki K."/>
            <person name="Shiwa Y."/>
            <person name="Matsutani M."/>
            <person name="Fujita N."/>
            <person name="Sugita T."/>
            <person name="Iwasaki W."/>
            <person name="Tanaka N."/>
            <person name="Takashima M."/>
        </authorList>
    </citation>
    <scope>NUCLEOTIDE SEQUENCE</scope>
    <source>
        <strain evidence="6">HIS019</strain>
    </source>
</reference>
<keyword evidence="3" id="KW-0804">Transcription</keyword>